<gene>
    <name evidence="13" type="ORF">E3N88_40576</name>
</gene>
<dbReference type="PANTHER" id="PTHR32080:SF43">
    <property type="entry name" value="GNK2-LIKE DOMAIN-CONTAINING PROTEIN"/>
    <property type="match status" value="1"/>
</dbReference>
<keyword evidence="3 11" id="KW-0732">Signal</keyword>
<feature type="domain" description="Gnk2-homologous" evidence="12">
    <location>
        <begin position="129"/>
        <end position="230"/>
    </location>
</feature>
<feature type="transmembrane region" description="Helical" evidence="10">
    <location>
        <begin position="256"/>
        <end position="276"/>
    </location>
</feature>
<dbReference type="Gene3D" id="3.30.430.20">
    <property type="entry name" value="Gnk2 domain, C-X8-C-X2-C motif"/>
    <property type="match status" value="2"/>
</dbReference>
<feature type="signal peptide" evidence="11">
    <location>
        <begin position="1"/>
        <end position="24"/>
    </location>
</feature>
<dbReference type="EMBL" id="SZYD01000019">
    <property type="protein sequence ID" value="KAD2393599.1"/>
    <property type="molecule type" value="Genomic_DNA"/>
</dbReference>
<keyword evidence="10" id="KW-0812">Transmembrane</keyword>
<keyword evidence="10" id="KW-1133">Transmembrane helix</keyword>
<comment type="caution">
    <text evidence="13">The sequence shown here is derived from an EMBL/GenBank/DDBJ whole genome shotgun (WGS) entry which is preliminary data.</text>
</comment>
<dbReference type="GO" id="GO:0009506">
    <property type="term" value="C:plasmodesma"/>
    <property type="evidence" value="ECO:0007669"/>
    <property type="project" value="UniProtKB-SubCell"/>
</dbReference>
<comment type="similarity">
    <text evidence="8">Belongs to the cysteine-rich repeat secretory protein family. Plasmodesmata-located proteins (PDLD) subfamily.</text>
</comment>
<evidence type="ECO:0000256" key="4">
    <source>
        <dbReference type="ARBA" id="ARBA00022737"/>
    </source>
</evidence>
<dbReference type="AlphaFoldDB" id="A0A5N6LN39"/>
<evidence type="ECO:0000256" key="2">
    <source>
        <dbReference type="ARBA" id="ARBA00022581"/>
    </source>
</evidence>
<evidence type="ECO:0000256" key="1">
    <source>
        <dbReference type="ARBA" id="ARBA00004251"/>
    </source>
</evidence>
<feature type="domain" description="Gnk2-homologous" evidence="12">
    <location>
        <begin position="26"/>
        <end position="128"/>
    </location>
</feature>
<keyword evidence="4" id="KW-0677">Repeat</keyword>
<evidence type="ECO:0000256" key="8">
    <source>
        <dbReference type="ARBA" id="ARBA00038393"/>
    </source>
</evidence>
<dbReference type="PANTHER" id="PTHR32080">
    <property type="entry name" value="ANTIFUNGAL PROTEIN GINKBILOBIN-2-LIKE"/>
    <property type="match status" value="1"/>
</dbReference>
<dbReference type="GO" id="GO:0005886">
    <property type="term" value="C:plasma membrane"/>
    <property type="evidence" value="ECO:0007669"/>
    <property type="project" value="UniProtKB-SubCell"/>
</dbReference>
<protein>
    <recommendedName>
        <fullName evidence="12">Gnk2-homologous domain-containing protein</fullName>
    </recommendedName>
</protein>
<evidence type="ECO:0000313" key="14">
    <source>
        <dbReference type="Proteomes" id="UP000326396"/>
    </source>
</evidence>
<evidence type="ECO:0000256" key="5">
    <source>
        <dbReference type="ARBA" id="ARBA00022949"/>
    </source>
</evidence>
<evidence type="ECO:0000256" key="11">
    <source>
        <dbReference type="SAM" id="SignalP"/>
    </source>
</evidence>
<evidence type="ECO:0000256" key="9">
    <source>
        <dbReference type="SAM" id="MobiDB-lite"/>
    </source>
</evidence>
<reference evidence="13 14" key="1">
    <citation type="submission" date="2019-05" db="EMBL/GenBank/DDBJ databases">
        <title>Mikania micrantha, genome provides insights into the molecular mechanism of rapid growth.</title>
        <authorList>
            <person name="Liu B."/>
        </authorList>
    </citation>
    <scope>NUCLEOTIDE SEQUENCE [LARGE SCALE GENOMIC DNA]</scope>
    <source>
        <strain evidence="13">NLD-2019</strain>
        <tissue evidence="13">Leaf</tissue>
    </source>
</reference>
<organism evidence="13 14">
    <name type="scientific">Mikania micrantha</name>
    <name type="common">bitter vine</name>
    <dbReference type="NCBI Taxonomy" id="192012"/>
    <lineage>
        <taxon>Eukaryota</taxon>
        <taxon>Viridiplantae</taxon>
        <taxon>Streptophyta</taxon>
        <taxon>Embryophyta</taxon>
        <taxon>Tracheophyta</taxon>
        <taxon>Spermatophyta</taxon>
        <taxon>Magnoliopsida</taxon>
        <taxon>eudicotyledons</taxon>
        <taxon>Gunneridae</taxon>
        <taxon>Pentapetalae</taxon>
        <taxon>asterids</taxon>
        <taxon>campanulids</taxon>
        <taxon>Asterales</taxon>
        <taxon>Asteraceae</taxon>
        <taxon>Asteroideae</taxon>
        <taxon>Heliantheae alliance</taxon>
        <taxon>Eupatorieae</taxon>
        <taxon>Mikania</taxon>
    </lineage>
</organism>
<accession>A0A5N6LN39</accession>
<sequence>MLRQALSLSFLMFSLMLRLSLVSTANSNIYVRCSQLNFTLTTPYESSINSLFTSLVDSASIYNFNKFEISPQNDAVYGLFQCRGDLNSLNCKDCVVSAISELKTACPMSTNGEIQLEGCYVKYDNMSFFGVQEKSEVCRRCGPSIGYNSDVLNRIDGALAYLVGGNGQYFRGGDFGSIEGVAQCLQDLSLSDCQDCLSEACGRLRTECEMSTWGDMYLGKCYIRYADHDNEDHVNNGNPSSNKSSGEGNKNNILKWIGYIIAAIVALIGGGISLILKDVESAKSDAKSAKEKADKVEKKVEEEKEKNENMLYPPCVPPMAFPMPMPPPCPYLSHSNPNTCYYL</sequence>
<dbReference type="GO" id="GO:0042742">
    <property type="term" value="P:defense response to bacterium"/>
    <property type="evidence" value="ECO:0007669"/>
    <property type="project" value="TreeGrafter"/>
</dbReference>
<evidence type="ECO:0000313" key="13">
    <source>
        <dbReference type="EMBL" id="KAD2393599.1"/>
    </source>
</evidence>
<evidence type="ECO:0000259" key="12">
    <source>
        <dbReference type="PROSITE" id="PS51473"/>
    </source>
</evidence>
<dbReference type="InterPro" id="IPR038408">
    <property type="entry name" value="GNK2_sf"/>
</dbReference>
<evidence type="ECO:0000256" key="6">
    <source>
        <dbReference type="ARBA" id="ARBA00023157"/>
    </source>
</evidence>
<dbReference type="InterPro" id="IPR051378">
    <property type="entry name" value="Cell2Cell_Antifungal"/>
</dbReference>
<dbReference type="Pfam" id="PF01657">
    <property type="entry name" value="Stress-antifung"/>
    <property type="match status" value="2"/>
</dbReference>
<dbReference type="PROSITE" id="PS51473">
    <property type="entry name" value="GNK2"/>
    <property type="match status" value="2"/>
</dbReference>
<evidence type="ECO:0000256" key="7">
    <source>
        <dbReference type="ARBA" id="ARBA00024184"/>
    </source>
</evidence>
<dbReference type="Proteomes" id="UP000326396">
    <property type="component" value="Linkage Group LG9"/>
</dbReference>
<keyword evidence="5" id="KW-0965">Cell junction</keyword>
<keyword evidence="6" id="KW-1015">Disulfide bond</keyword>
<proteinExistence type="inferred from homology"/>
<dbReference type="OrthoDB" id="1097929at2759"/>
<dbReference type="InterPro" id="IPR002902">
    <property type="entry name" value="GNK2"/>
</dbReference>
<feature type="region of interest" description="Disordered" evidence="9">
    <location>
        <begin position="286"/>
        <end position="306"/>
    </location>
</feature>
<evidence type="ECO:0000256" key="10">
    <source>
        <dbReference type="SAM" id="Phobius"/>
    </source>
</evidence>
<name>A0A5N6LN39_9ASTR</name>
<keyword evidence="14" id="KW-1185">Reference proteome</keyword>
<keyword evidence="2" id="KW-0945">Host-virus interaction</keyword>
<comment type="subcellular location">
    <subcellularLocation>
        <location evidence="7">Cell junction</location>
        <location evidence="7">Plasmodesma</location>
    </subcellularLocation>
    <subcellularLocation>
        <location evidence="1">Cell membrane</location>
        <topology evidence="1">Single-pass type I membrane protein</topology>
    </subcellularLocation>
</comment>
<keyword evidence="10" id="KW-0472">Membrane</keyword>
<evidence type="ECO:0000256" key="3">
    <source>
        <dbReference type="ARBA" id="ARBA00022729"/>
    </source>
</evidence>
<feature type="chain" id="PRO_5024386332" description="Gnk2-homologous domain-containing protein" evidence="11">
    <location>
        <begin position="25"/>
        <end position="343"/>
    </location>
</feature>
<dbReference type="CDD" id="cd23509">
    <property type="entry name" value="Gnk2-like"/>
    <property type="match status" value="2"/>
</dbReference>